<dbReference type="GO" id="GO:0004312">
    <property type="term" value="F:fatty acid synthase activity"/>
    <property type="evidence" value="ECO:0007669"/>
    <property type="project" value="TreeGrafter"/>
</dbReference>
<evidence type="ECO:0000256" key="1">
    <source>
        <dbReference type="PROSITE-ProRule" id="PRU01363"/>
    </source>
</evidence>
<dbReference type="Gene3D" id="3.10.129.110">
    <property type="entry name" value="Polyketide synthase dehydratase"/>
    <property type="match status" value="1"/>
</dbReference>
<dbReference type="Pfam" id="PF21089">
    <property type="entry name" value="PKS_DH_N"/>
    <property type="match status" value="1"/>
</dbReference>
<accession>A0A5N6UE30</accession>
<dbReference type="PROSITE" id="PS52019">
    <property type="entry name" value="PKS_MFAS_DH"/>
    <property type="match status" value="1"/>
</dbReference>
<dbReference type="Proteomes" id="UP000326950">
    <property type="component" value="Unassembled WGS sequence"/>
</dbReference>
<evidence type="ECO:0000313" key="3">
    <source>
        <dbReference type="EMBL" id="KAE8156885.1"/>
    </source>
</evidence>
<comment type="caution">
    <text evidence="1">Lacks conserved residue(s) required for the propagation of feature annotation.</text>
</comment>
<sequence>MQPTVTAARTLVPSATPRFSYSGPDQMIVPERLSAAISNPDIAFFLSVEGTWLDSTELTPQYWSKNLVSPVLFSQALKEAISTYHDTTLNDSTLTRIVEVGPQATLRRPVQQLLESLQVKGETVKYLPSLMKHLPTNTTMTHLVSEIFTAGHAVNLDQVNFGDGPSFTKEILQDLPASVALRWRNYLRVSELQWLPGHMVDSQMIYPAAGFLSMAFEAGAWYASHILGLQESGSLASIELSQISVHPPVIIPKGGDGVEIEIELRPSVEYPGRDLASRHEFIICSSSESGNTMAENCRRSGELVQRPLLEESGR</sequence>
<dbReference type="SUPFAM" id="SSF52151">
    <property type="entry name" value="FabD/lysophospholipase-like"/>
    <property type="match status" value="1"/>
</dbReference>
<reference evidence="3 4" key="1">
    <citation type="submission" date="2019-04" db="EMBL/GenBank/DDBJ databases">
        <title>Friends and foes A comparative genomics study of 23 Aspergillus species from section Flavi.</title>
        <authorList>
            <consortium name="DOE Joint Genome Institute"/>
            <person name="Kjaerbolling I."/>
            <person name="Vesth T."/>
            <person name="Frisvad J.C."/>
            <person name="Nybo J.L."/>
            <person name="Theobald S."/>
            <person name="Kildgaard S."/>
            <person name="Isbrandt T."/>
            <person name="Kuo A."/>
            <person name="Sato A."/>
            <person name="Lyhne E.K."/>
            <person name="Kogle M.E."/>
            <person name="Wiebenga A."/>
            <person name="Kun R.S."/>
            <person name="Lubbers R.J."/>
            <person name="Makela M.R."/>
            <person name="Barry K."/>
            <person name="Chovatia M."/>
            <person name="Clum A."/>
            <person name="Daum C."/>
            <person name="Haridas S."/>
            <person name="He G."/>
            <person name="LaButti K."/>
            <person name="Lipzen A."/>
            <person name="Mondo S."/>
            <person name="Riley R."/>
            <person name="Salamov A."/>
            <person name="Simmons B.A."/>
            <person name="Magnuson J.K."/>
            <person name="Henrissat B."/>
            <person name="Mortensen U.H."/>
            <person name="Larsen T.O."/>
            <person name="Devries R.P."/>
            <person name="Grigoriev I.V."/>
            <person name="Machida M."/>
            <person name="Baker S.E."/>
            <person name="Andersen M.R."/>
        </authorList>
    </citation>
    <scope>NUCLEOTIDE SEQUENCE [LARGE SCALE GENOMIC DNA]</scope>
    <source>
        <strain evidence="3 4">CBS 117626</strain>
    </source>
</reference>
<dbReference type="OrthoDB" id="4779096at2759"/>
<dbReference type="InterPro" id="IPR049552">
    <property type="entry name" value="PKS_DH_N"/>
</dbReference>
<evidence type="ECO:0000313" key="4">
    <source>
        <dbReference type="Proteomes" id="UP000326950"/>
    </source>
</evidence>
<evidence type="ECO:0000259" key="2">
    <source>
        <dbReference type="PROSITE" id="PS52019"/>
    </source>
</evidence>
<name>A0A5N6UE30_ASPTM</name>
<keyword evidence="4" id="KW-1185">Reference proteome</keyword>
<dbReference type="InterPro" id="IPR001227">
    <property type="entry name" value="Ac_transferase_dom_sf"/>
</dbReference>
<dbReference type="PANTHER" id="PTHR43775:SF29">
    <property type="entry name" value="ASPERFURANONE POLYKETIDE SYNTHASE AFOG-RELATED"/>
    <property type="match status" value="1"/>
</dbReference>
<dbReference type="GO" id="GO:0044550">
    <property type="term" value="P:secondary metabolite biosynthetic process"/>
    <property type="evidence" value="ECO:0007669"/>
    <property type="project" value="TreeGrafter"/>
</dbReference>
<dbReference type="InterPro" id="IPR016035">
    <property type="entry name" value="Acyl_Trfase/lysoPLipase"/>
</dbReference>
<dbReference type="GO" id="GO:0006633">
    <property type="term" value="P:fatty acid biosynthetic process"/>
    <property type="evidence" value="ECO:0007669"/>
    <property type="project" value="TreeGrafter"/>
</dbReference>
<gene>
    <name evidence="3" type="ORF">BDV40DRAFT_305676</name>
</gene>
<dbReference type="AlphaFoldDB" id="A0A5N6UE30"/>
<organism evidence="3 4">
    <name type="scientific">Aspergillus tamarii</name>
    <dbReference type="NCBI Taxonomy" id="41984"/>
    <lineage>
        <taxon>Eukaryota</taxon>
        <taxon>Fungi</taxon>
        <taxon>Dikarya</taxon>
        <taxon>Ascomycota</taxon>
        <taxon>Pezizomycotina</taxon>
        <taxon>Eurotiomycetes</taxon>
        <taxon>Eurotiomycetidae</taxon>
        <taxon>Eurotiales</taxon>
        <taxon>Aspergillaceae</taxon>
        <taxon>Aspergillus</taxon>
        <taxon>Aspergillus subgen. Circumdati</taxon>
    </lineage>
</organism>
<dbReference type="PANTHER" id="PTHR43775">
    <property type="entry name" value="FATTY ACID SYNTHASE"/>
    <property type="match status" value="1"/>
</dbReference>
<dbReference type="InterPro" id="IPR050091">
    <property type="entry name" value="PKS_NRPS_Biosynth_Enz"/>
</dbReference>
<dbReference type="InterPro" id="IPR049900">
    <property type="entry name" value="PKS_mFAS_DH"/>
</dbReference>
<feature type="domain" description="PKS/mFAS DH" evidence="2">
    <location>
        <begin position="165"/>
        <end position="314"/>
    </location>
</feature>
<protein>
    <submittedName>
        <fullName evidence="3">Polyketide synthase dehydratase-domain-containing protein</fullName>
    </submittedName>
</protein>
<dbReference type="EMBL" id="ML738743">
    <property type="protein sequence ID" value="KAE8156885.1"/>
    <property type="molecule type" value="Genomic_DNA"/>
</dbReference>
<dbReference type="Gene3D" id="3.40.366.10">
    <property type="entry name" value="Malonyl-Coenzyme A Acyl Carrier Protein, domain 2"/>
    <property type="match status" value="1"/>
</dbReference>
<dbReference type="InterPro" id="IPR042104">
    <property type="entry name" value="PKS_dehydratase_sf"/>
</dbReference>
<proteinExistence type="predicted"/>